<proteinExistence type="predicted"/>
<protein>
    <submittedName>
        <fullName evidence="1">Uncharacterized protein</fullName>
    </submittedName>
</protein>
<dbReference type="InParanoid" id="D6X2P1"/>
<dbReference type="EMBL" id="KQ971372">
    <property type="protein sequence ID" value="EFA09847.1"/>
    <property type="molecule type" value="Genomic_DNA"/>
</dbReference>
<reference evidence="1 2" key="2">
    <citation type="journal article" date="2010" name="Nucleic Acids Res.">
        <title>BeetleBase in 2010: revisions to provide comprehensive genomic information for Tribolium castaneum.</title>
        <authorList>
            <person name="Kim H.S."/>
            <person name="Murphy T."/>
            <person name="Xia J."/>
            <person name="Caragea D."/>
            <person name="Park Y."/>
            <person name="Beeman R.W."/>
            <person name="Lorenzen M.D."/>
            <person name="Butcher S."/>
            <person name="Manak J.R."/>
            <person name="Brown S.J."/>
        </authorList>
    </citation>
    <scope>GENOME REANNOTATION</scope>
    <source>
        <strain evidence="1 2">Georgia GA2</strain>
    </source>
</reference>
<evidence type="ECO:0000313" key="2">
    <source>
        <dbReference type="Proteomes" id="UP000007266"/>
    </source>
</evidence>
<dbReference type="AlphaFoldDB" id="D6X2P1"/>
<gene>
    <name evidence="1" type="primary">GLEAN_11995</name>
    <name evidence="1" type="ORF">TcasGA2_TC011995</name>
</gene>
<accession>D6X2P1</accession>
<reference evidence="1 2" key="1">
    <citation type="journal article" date="2008" name="Nature">
        <title>The genome of the model beetle and pest Tribolium castaneum.</title>
        <authorList>
            <consortium name="Tribolium Genome Sequencing Consortium"/>
            <person name="Richards S."/>
            <person name="Gibbs R.A."/>
            <person name="Weinstock G.M."/>
            <person name="Brown S.J."/>
            <person name="Denell R."/>
            <person name="Beeman R.W."/>
            <person name="Gibbs R."/>
            <person name="Beeman R.W."/>
            <person name="Brown S.J."/>
            <person name="Bucher G."/>
            <person name="Friedrich M."/>
            <person name="Grimmelikhuijzen C.J."/>
            <person name="Klingler M."/>
            <person name="Lorenzen M."/>
            <person name="Richards S."/>
            <person name="Roth S."/>
            <person name="Schroder R."/>
            <person name="Tautz D."/>
            <person name="Zdobnov E.M."/>
            <person name="Muzny D."/>
            <person name="Gibbs R.A."/>
            <person name="Weinstock G.M."/>
            <person name="Attaway T."/>
            <person name="Bell S."/>
            <person name="Buhay C.J."/>
            <person name="Chandrabose M.N."/>
            <person name="Chavez D."/>
            <person name="Clerk-Blankenburg K.P."/>
            <person name="Cree A."/>
            <person name="Dao M."/>
            <person name="Davis C."/>
            <person name="Chacko J."/>
            <person name="Dinh H."/>
            <person name="Dugan-Rocha S."/>
            <person name="Fowler G."/>
            <person name="Garner T.T."/>
            <person name="Garnes J."/>
            <person name="Gnirke A."/>
            <person name="Hawes A."/>
            <person name="Hernandez J."/>
            <person name="Hines S."/>
            <person name="Holder M."/>
            <person name="Hume J."/>
            <person name="Jhangiani S.N."/>
            <person name="Joshi V."/>
            <person name="Khan Z.M."/>
            <person name="Jackson L."/>
            <person name="Kovar C."/>
            <person name="Kowis A."/>
            <person name="Lee S."/>
            <person name="Lewis L.R."/>
            <person name="Margolis J."/>
            <person name="Morgan M."/>
            <person name="Nazareth L.V."/>
            <person name="Nguyen N."/>
            <person name="Okwuonu G."/>
            <person name="Parker D."/>
            <person name="Richards S."/>
            <person name="Ruiz S.J."/>
            <person name="Santibanez J."/>
            <person name="Savard J."/>
            <person name="Scherer S.E."/>
            <person name="Schneider B."/>
            <person name="Sodergren E."/>
            <person name="Tautz D."/>
            <person name="Vattahil S."/>
            <person name="Villasana D."/>
            <person name="White C.S."/>
            <person name="Wright R."/>
            <person name="Park Y."/>
            <person name="Beeman R.W."/>
            <person name="Lord J."/>
            <person name="Oppert B."/>
            <person name="Lorenzen M."/>
            <person name="Brown S."/>
            <person name="Wang L."/>
            <person name="Savard J."/>
            <person name="Tautz D."/>
            <person name="Richards S."/>
            <person name="Weinstock G."/>
            <person name="Gibbs R.A."/>
            <person name="Liu Y."/>
            <person name="Worley K."/>
            <person name="Weinstock G."/>
            <person name="Elsik C.G."/>
            <person name="Reese J.T."/>
            <person name="Elhaik E."/>
            <person name="Landan G."/>
            <person name="Graur D."/>
            <person name="Arensburger P."/>
            <person name="Atkinson P."/>
            <person name="Beeman R.W."/>
            <person name="Beidler J."/>
            <person name="Brown S.J."/>
            <person name="Demuth J.P."/>
            <person name="Drury D.W."/>
            <person name="Du Y.Z."/>
            <person name="Fujiwara H."/>
            <person name="Lorenzen M."/>
            <person name="Maselli V."/>
            <person name="Osanai M."/>
            <person name="Park Y."/>
            <person name="Robertson H.M."/>
            <person name="Tu Z."/>
            <person name="Wang J.J."/>
            <person name="Wang S."/>
            <person name="Richards S."/>
            <person name="Song H."/>
            <person name="Zhang L."/>
            <person name="Sodergren E."/>
            <person name="Werner D."/>
            <person name="Stanke M."/>
            <person name="Morgenstern B."/>
            <person name="Solovyev V."/>
            <person name="Kosarev P."/>
            <person name="Brown G."/>
            <person name="Chen H.C."/>
            <person name="Ermolaeva O."/>
            <person name="Hlavina W."/>
            <person name="Kapustin Y."/>
            <person name="Kiryutin B."/>
            <person name="Kitts P."/>
            <person name="Maglott D."/>
            <person name="Pruitt K."/>
            <person name="Sapojnikov V."/>
            <person name="Souvorov A."/>
            <person name="Mackey A.J."/>
            <person name="Waterhouse R.M."/>
            <person name="Wyder S."/>
            <person name="Zdobnov E.M."/>
            <person name="Zdobnov E.M."/>
            <person name="Wyder S."/>
            <person name="Kriventseva E.V."/>
            <person name="Kadowaki T."/>
            <person name="Bork P."/>
            <person name="Aranda M."/>
            <person name="Bao R."/>
            <person name="Beermann A."/>
            <person name="Berns N."/>
            <person name="Bolognesi R."/>
            <person name="Bonneton F."/>
            <person name="Bopp D."/>
            <person name="Brown S.J."/>
            <person name="Bucher G."/>
            <person name="Butts T."/>
            <person name="Chaumot A."/>
            <person name="Denell R.E."/>
            <person name="Ferrier D.E."/>
            <person name="Friedrich M."/>
            <person name="Gordon C.M."/>
            <person name="Jindra M."/>
            <person name="Klingler M."/>
            <person name="Lan Q."/>
            <person name="Lattorff H.M."/>
            <person name="Laudet V."/>
            <person name="von Levetsow C."/>
            <person name="Liu Z."/>
            <person name="Lutz R."/>
            <person name="Lynch J.A."/>
            <person name="da Fonseca R.N."/>
            <person name="Posnien N."/>
            <person name="Reuter R."/>
            <person name="Roth S."/>
            <person name="Savard J."/>
            <person name="Schinko J.B."/>
            <person name="Schmitt C."/>
            <person name="Schoppmeier M."/>
            <person name="Schroder R."/>
            <person name="Shippy T.D."/>
            <person name="Simonnet F."/>
            <person name="Marques-Souza H."/>
            <person name="Tautz D."/>
            <person name="Tomoyasu Y."/>
            <person name="Trauner J."/>
            <person name="Van der Zee M."/>
            <person name="Vervoort M."/>
            <person name="Wittkopp N."/>
            <person name="Wimmer E.A."/>
            <person name="Yang X."/>
            <person name="Jones A.K."/>
            <person name="Sattelle D.B."/>
            <person name="Ebert P.R."/>
            <person name="Nelson D."/>
            <person name="Scott J.G."/>
            <person name="Beeman R.W."/>
            <person name="Muthukrishnan S."/>
            <person name="Kramer K.J."/>
            <person name="Arakane Y."/>
            <person name="Beeman R.W."/>
            <person name="Zhu Q."/>
            <person name="Hogenkamp D."/>
            <person name="Dixit R."/>
            <person name="Oppert B."/>
            <person name="Jiang H."/>
            <person name="Zou Z."/>
            <person name="Marshall J."/>
            <person name="Elpidina E."/>
            <person name="Vinokurov K."/>
            <person name="Oppert C."/>
            <person name="Zou Z."/>
            <person name="Evans J."/>
            <person name="Lu Z."/>
            <person name="Zhao P."/>
            <person name="Sumathipala N."/>
            <person name="Altincicek B."/>
            <person name="Vilcinskas A."/>
            <person name="Williams M."/>
            <person name="Hultmark D."/>
            <person name="Hetru C."/>
            <person name="Jiang H."/>
            <person name="Grimmelikhuijzen C.J."/>
            <person name="Hauser F."/>
            <person name="Cazzamali G."/>
            <person name="Williamson M."/>
            <person name="Park Y."/>
            <person name="Li B."/>
            <person name="Tanaka Y."/>
            <person name="Predel R."/>
            <person name="Neupert S."/>
            <person name="Schachtner J."/>
            <person name="Verleyen P."/>
            <person name="Raible F."/>
            <person name="Bork P."/>
            <person name="Friedrich M."/>
            <person name="Walden K.K."/>
            <person name="Robertson H.M."/>
            <person name="Angeli S."/>
            <person name="Foret S."/>
            <person name="Bucher G."/>
            <person name="Schuetz S."/>
            <person name="Maleszka R."/>
            <person name="Wimmer E.A."/>
            <person name="Beeman R.W."/>
            <person name="Lorenzen M."/>
            <person name="Tomoyasu Y."/>
            <person name="Miller S.C."/>
            <person name="Grossmann D."/>
            <person name="Bucher G."/>
        </authorList>
    </citation>
    <scope>NUCLEOTIDE SEQUENCE [LARGE SCALE GENOMIC DNA]</scope>
    <source>
        <strain evidence="1 2">Georgia GA2</strain>
    </source>
</reference>
<sequence>MVVIPSLPRHALPAPAISHVINVTKSPRTRHVIGLVGNGVSSANETGSSSGVTLASFWERLPARIGSFRNSRPQCFSDSYRACGDSQAVLIAEMLFRGANIAKSVNYNTDFYRNFCLKVAEIDDLFGLSQFFMQISRLQTIESYKRRYFDKITIRVTCLYSALIKAQFSIANFLSPVIETQTMSLFTLKRRKFHNFKNCLKQFLFLSCNYTVWESVSNMLEFRVKSNL</sequence>
<organism evidence="1 2">
    <name type="scientific">Tribolium castaneum</name>
    <name type="common">Red flour beetle</name>
    <dbReference type="NCBI Taxonomy" id="7070"/>
    <lineage>
        <taxon>Eukaryota</taxon>
        <taxon>Metazoa</taxon>
        <taxon>Ecdysozoa</taxon>
        <taxon>Arthropoda</taxon>
        <taxon>Hexapoda</taxon>
        <taxon>Insecta</taxon>
        <taxon>Pterygota</taxon>
        <taxon>Neoptera</taxon>
        <taxon>Endopterygota</taxon>
        <taxon>Coleoptera</taxon>
        <taxon>Polyphaga</taxon>
        <taxon>Cucujiformia</taxon>
        <taxon>Tenebrionidae</taxon>
        <taxon>Tenebrionidae incertae sedis</taxon>
        <taxon>Tribolium</taxon>
    </lineage>
</organism>
<evidence type="ECO:0000313" key="1">
    <source>
        <dbReference type="EMBL" id="EFA09847.1"/>
    </source>
</evidence>
<name>D6X2P1_TRICA</name>
<dbReference type="HOGENOM" id="CLU_1216171_0_0_1"/>
<dbReference type="Proteomes" id="UP000007266">
    <property type="component" value="Linkage group 9"/>
</dbReference>
<keyword evidence="2" id="KW-1185">Reference proteome</keyword>